<feature type="chain" id="PRO_5020861876" evidence="2">
    <location>
        <begin position="24"/>
        <end position="574"/>
    </location>
</feature>
<dbReference type="Pfam" id="PF18962">
    <property type="entry name" value="Por_Secre_tail"/>
    <property type="match status" value="1"/>
</dbReference>
<dbReference type="EMBL" id="SRSF01000001">
    <property type="protein sequence ID" value="THH41165.1"/>
    <property type="molecule type" value="Genomic_DNA"/>
</dbReference>
<keyword evidence="2" id="KW-0732">Signal</keyword>
<evidence type="ECO:0000256" key="1">
    <source>
        <dbReference type="SAM" id="MobiDB-lite"/>
    </source>
</evidence>
<dbReference type="PANTHER" id="PTHR41339">
    <property type="entry name" value="LIPL48"/>
    <property type="match status" value="1"/>
</dbReference>
<gene>
    <name evidence="4" type="ORF">E4021_00785</name>
</gene>
<dbReference type="OrthoDB" id="1521716at2"/>
<name>A0A4S4NPZ8_9BACT</name>
<accession>A0A4S4NPZ8</accession>
<dbReference type="AlphaFoldDB" id="A0A4S4NPZ8"/>
<reference evidence="4 5" key="1">
    <citation type="submission" date="2019-04" db="EMBL/GenBank/DDBJ databases">
        <title>Lewinella litorea sp. nov., isolated from a marine sand.</title>
        <authorList>
            <person name="Yoon J.-H."/>
        </authorList>
    </citation>
    <scope>NUCLEOTIDE SEQUENCE [LARGE SCALE GENOMIC DNA]</scope>
    <source>
        <strain evidence="4 5">HSMS-39</strain>
    </source>
</reference>
<dbReference type="Proteomes" id="UP000308528">
    <property type="component" value="Unassembled WGS sequence"/>
</dbReference>
<evidence type="ECO:0000313" key="5">
    <source>
        <dbReference type="Proteomes" id="UP000308528"/>
    </source>
</evidence>
<protein>
    <submittedName>
        <fullName evidence="4">T9SS type A sorting domain-containing protein</fullName>
    </submittedName>
</protein>
<evidence type="ECO:0000259" key="3">
    <source>
        <dbReference type="Pfam" id="PF18962"/>
    </source>
</evidence>
<feature type="signal peptide" evidence="2">
    <location>
        <begin position="1"/>
        <end position="23"/>
    </location>
</feature>
<feature type="region of interest" description="Disordered" evidence="1">
    <location>
        <begin position="256"/>
        <end position="280"/>
    </location>
</feature>
<dbReference type="InterPro" id="IPR026444">
    <property type="entry name" value="Secre_tail"/>
</dbReference>
<proteinExistence type="predicted"/>
<sequence>MSMNPTVTLFLLALLLSGAGVMAQDRIVITDNDLVGGETYNWTSNNDYVLDGLVFLEAGATLNIEAGTVIRGLGGPDVTTGDNTSALIISQGAQIFARGTAEQPIIFTASDDDVTDPFDYDIIDRGEWGGLIILGSATIARPGGSDGIEGIDAAESRARFGGTNDADNSGVLNYVSIRHGGAQLSTDNEINGLTLGGVGSGTEIDYIEVFANLDDGIEWFGGTVQVNHAAVSFCGDDGFDYDFGWRGGGQYWFALQGPGDPTGRSGEHDGASPDEQQPFSRPTIYNATYIGIGAEQTASGGDAGRSLPLSVLFRDNAGGYYYNSVFVDFNGAAVAIEDRTDSETDSYARLQSGDLGFFNNYFFSFGAGDTPADLFLAIDQNEAIVPASSANVAATFVANGNIIADPVLNSLDARNADGGNVDPRVYAFGPAAIDAPVAIAGYDTTEFYGAFAPGAYADSNNSWLTGWTALDHYMVTGDFTNGVGQVADAGFLLDAPVPNPATQIATIGFALPRPAQVTLTVMDLYGRPVLRTANRYDAGDQTQRIDVSQLPNGNYLIVLDAAGSRLLQKMVVAH</sequence>
<keyword evidence="5" id="KW-1185">Reference proteome</keyword>
<dbReference type="NCBIfam" id="TIGR04183">
    <property type="entry name" value="Por_Secre_tail"/>
    <property type="match status" value="1"/>
</dbReference>
<evidence type="ECO:0000313" key="4">
    <source>
        <dbReference type="EMBL" id="THH41165.1"/>
    </source>
</evidence>
<dbReference type="PANTHER" id="PTHR41339:SF1">
    <property type="entry name" value="SECRETED PROTEIN"/>
    <property type="match status" value="1"/>
</dbReference>
<organism evidence="4 5">
    <name type="scientific">Neolewinella litorea</name>
    <dbReference type="NCBI Taxonomy" id="2562452"/>
    <lineage>
        <taxon>Bacteria</taxon>
        <taxon>Pseudomonadati</taxon>
        <taxon>Bacteroidota</taxon>
        <taxon>Saprospiria</taxon>
        <taxon>Saprospirales</taxon>
        <taxon>Lewinellaceae</taxon>
        <taxon>Neolewinella</taxon>
    </lineage>
</organism>
<feature type="domain" description="Secretion system C-terminal sorting" evidence="3">
    <location>
        <begin position="498"/>
        <end position="572"/>
    </location>
</feature>
<evidence type="ECO:0000256" key="2">
    <source>
        <dbReference type="SAM" id="SignalP"/>
    </source>
</evidence>
<comment type="caution">
    <text evidence="4">The sequence shown here is derived from an EMBL/GenBank/DDBJ whole genome shotgun (WGS) entry which is preliminary data.</text>
</comment>